<organism evidence="1 2">
    <name type="scientific">Bartonella henselae</name>
    <name type="common">Rochalimaea henselae</name>
    <dbReference type="NCBI Taxonomy" id="38323"/>
    <lineage>
        <taxon>Bacteria</taxon>
        <taxon>Pseudomonadati</taxon>
        <taxon>Pseudomonadota</taxon>
        <taxon>Alphaproteobacteria</taxon>
        <taxon>Hyphomicrobiales</taxon>
        <taxon>Bartonellaceae</taxon>
        <taxon>Bartonella</taxon>
    </lineage>
</organism>
<reference evidence="2" key="1">
    <citation type="submission" date="2013-11" db="EMBL/GenBank/DDBJ databases">
        <title>Genome sequencing of Bartonella spp. isolated from human blood.</title>
        <authorList>
            <person name="Raoult D."/>
        </authorList>
    </citation>
    <scope>NUCLEOTIDE SEQUENCE</scope>
    <source>
        <strain evidence="2">BM1374165</strain>
    </source>
</reference>
<name>X5M8E3_BARHN</name>
<evidence type="ECO:0000313" key="1">
    <source>
        <dbReference type="EMBL" id="CDO47263.1"/>
    </source>
</evidence>
<dbReference type="PATRIC" id="fig|38323.4.peg.1348"/>
<proteinExistence type="predicted"/>
<dbReference type="Proteomes" id="UP000019801">
    <property type="component" value="Chromosome I"/>
</dbReference>
<dbReference type="STRING" id="38323.BM1374165_01270"/>
<dbReference type="EMBL" id="HG969191">
    <property type="protein sequence ID" value="CDO47263.1"/>
    <property type="molecule type" value="Genomic_DNA"/>
</dbReference>
<sequence length="38" mass="4635">MITTQENAKWRLGIMKKEYKKTEKVYSMRKPIISEVQF</sequence>
<gene>
    <name evidence="1" type="ORF">BM1374165_01270</name>
</gene>
<dbReference type="AlphaFoldDB" id="X5M8E3"/>
<accession>X5M8E3</accession>
<dbReference type="KEGG" id="bhs:BM1374165_01270"/>
<evidence type="ECO:0000313" key="2">
    <source>
        <dbReference type="Proteomes" id="UP000019801"/>
    </source>
</evidence>
<protein>
    <submittedName>
        <fullName evidence="1">Uncharacterized protein</fullName>
    </submittedName>
</protein>